<dbReference type="EMBL" id="LN885086">
    <property type="protein sequence ID" value="CUQ66447.1"/>
    <property type="molecule type" value="Genomic_DNA"/>
</dbReference>
<dbReference type="AlphaFoldDB" id="A0A0S4KRS2"/>
<keyword evidence="4" id="KW-1185">Reference proteome</keyword>
<dbReference type="PANTHER" id="PTHR21220:SF0">
    <property type="entry name" value="DNA-DEPENDENT METALLOPROTEASE SPRTN"/>
    <property type="match status" value="1"/>
</dbReference>
<name>A0A0S4KRS2_9BACT</name>
<dbReference type="KEGG" id="nio:NITINOP_1472"/>
<dbReference type="InterPro" id="IPR044245">
    <property type="entry name" value="Spartan"/>
</dbReference>
<dbReference type="Proteomes" id="UP000066284">
    <property type="component" value="Chromosome 1"/>
</dbReference>
<dbReference type="PANTHER" id="PTHR21220">
    <property type="entry name" value="DNA-DEPENDENT METALLOPROTEASE SPRTN"/>
    <property type="match status" value="1"/>
</dbReference>
<dbReference type="OrthoDB" id="9788296at2"/>
<evidence type="ECO:0000313" key="3">
    <source>
        <dbReference type="EMBL" id="CUQ66447.1"/>
    </source>
</evidence>
<sequence>MDVRPPSPSDSFSQDALQREWTRLNQRYFAGLLPPISIVWSRRLTSSVGLFAGRGGPRTRLPGPASSRREIRLSLPLFERLAARTRYMEQELLNTLAHEMIHQWQFDVLKRRPNHGLDFLRKMTEMNRSGEVAVTTYHSLQPEVLSLARFTWRCRTCGQIYHRQRNTINPRRHHCGLCRGALEELRTEDVARPSSIGSNRKPTSGLFDKPAGQLTLEFPSFGP</sequence>
<dbReference type="GO" id="GO:0003697">
    <property type="term" value="F:single-stranded DNA binding"/>
    <property type="evidence" value="ECO:0007669"/>
    <property type="project" value="InterPro"/>
</dbReference>
<organism evidence="3 4">
    <name type="scientific">Candidatus Nitrospira inopinata</name>
    <dbReference type="NCBI Taxonomy" id="1715989"/>
    <lineage>
        <taxon>Bacteria</taxon>
        <taxon>Pseudomonadati</taxon>
        <taxon>Nitrospirota</taxon>
        <taxon>Nitrospiria</taxon>
        <taxon>Nitrospirales</taxon>
        <taxon>Nitrospiraceae</taxon>
        <taxon>Nitrospira</taxon>
    </lineage>
</organism>
<dbReference type="SMART" id="SM00731">
    <property type="entry name" value="SprT"/>
    <property type="match status" value="1"/>
</dbReference>
<dbReference type="InterPro" id="IPR006640">
    <property type="entry name" value="SprT-like_domain"/>
</dbReference>
<gene>
    <name evidence="3" type="ORF">NITINOP_1472</name>
</gene>
<dbReference type="RefSeq" id="WP_062484470.1">
    <property type="nucleotide sequence ID" value="NZ_LN885086.1"/>
</dbReference>
<proteinExistence type="predicted"/>
<feature type="domain" description="SprT-like" evidence="2">
    <location>
        <begin position="15"/>
        <end position="185"/>
    </location>
</feature>
<dbReference type="Pfam" id="PF10263">
    <property type="entry name" value="SprT-like"/>
    <property type="match status" value="1"/>
</dbReference>
<reference evidence="4" key="1">
    <citation type="submission" date="2015-09" db="EMBL/GenBank/DDBJ databases">
        <authorList>
            <person name="Daims H."/>
        </authorList>
    </citation>
    <scope>NUCLEOTIDE SEQUENCE [LARGE SCALE GENOMIC DNA]</scope>
</reference>
<dbReference type="GO" id="GO:0004222">
    <property type="term" value="F:metalloendopeptidase activity"/>
    <property type="evidence" value="ECO:0007669"/>
    <property type="project" value="InterPro"/>
</dbReference>
<accession>A0A0S4KRS2</accession>
<evidence type="ECO:0000259" key="2">
    <source>
        <dbReference type="SMART" id="SM00731"/>
    </source>
</evidence>
<feature type="region of interest" description="Disordered" evidence="1">
    <location>
        <begin position="190"/>
        <end position="223"/>
    </location>
</feature>
<dbReference type="GO" id="GO:0006974">
    <property type="term" value="P:DNA damage response"/>
    <property type="evidence" value="ECO:0007669"/>
    <property type="project" value="InterPro"/>
</dbReference>
<evidence type="ECO:0000313" key="4">
    <source>
        <dbReference type="Proteomes" id="UP000066284"/>
    </source>
</evidence>
<protein>
    <recommendedName>
        <fullName evidence="2">SprT-like domain-containing protein</fullName>
    </recommendedName>
</protein>
<dbReference type="STRING" id="1715989.NITINOP_1472"/>
<dbReference type="GO" id="GO:0031593">
    <property type="term" value="F:polyubiquitin modification-dependent protein binding"/>
    <property type="evidence" value="ECO:0007669"/>
    <property type="project" value="TreeGrafter"/>
</dbReference>
<evidence type="ECO:0000256" key="1">
    <source>
        <dbReference type="SAM" id="MobiDB-lite"/>
    </source>
</evidence>